<feature type="compositionally biased region" description="Basic and acidic residues" evidence="1">
    <location>
        <begin position="171"/>
        <end position="185"/>
    </location>
</feature>
<accession>A0AAD9MGK7</accession>
<keyword evidence="3" id="KW-1185">Reference proteome</keyword>
<dbReference type="EMBL" id="JAQQPM010000007">
    <property type="protein sequence ID" value="KAK2074010.1"/>
    <property type="molecule type" value="Genomic_DNA"/>
</dbReference>
<gene>
    <name evidence="2" type="ORF">P8C59_008247</name>
</gene>
<reference evidence="2" key="1">
    <citation type="journal article" date="2023" name="Mol. Plant Microbe Interact.">
        <title>Elucidating the Obligate Nature and Biological Capacity of an Invasive Fungal Corn Pathogen.</title>
        <authorList>
            <person name="MacCready J.S."/>
            <person name="Roggenkamp E.M."/>
            <person name="Gdanetz K."/>
            <person name="Chilvers M.I."/>
        </authorList>
    </citation>
    <scope>NUCLEOTIDE SEQUENCE</scope>
    <source>
        <strain evidence="2">PM02</strain>
    </source>
</reference>
<evidence type="ECO:0000313" key="2">
    <source>
        <dbReference type="EMBL" id="KAK2074010.1"/>
    </source>
</evidence>
<evidence type="ECO:0000313" key="3">
    <source>
        <dbReference type="Proteomes" id="UP001217918"/>
    </source>
</evidence>
<protein>
    <submittedName>
        <fullName evidence="2">Uncharacterized protein</fullName>
    </submittedName>
</protein>
<sequence>MTPPLARPVLSAICGALRAQTGTAARRTGTPGSRFLPSVHRPLGTTPSKDAHAATAARTAAEEPTATVLPPESPNYVLVPTPPQNAEHKPPPIKGHLPVPRDIFTRRTGGGPTKGAHAAAHVQAVLPRSAAEQEGRPARSAAEAARRADTDMRRRNLEAGLAGLWERHEATAGARAERGARRAAENRAAALAPDRDDDLFTRPTVSASTRRTAVPLDPLRFERAEAARERTAAAARRKSDDRRDALAHLYMAAGSFIVDEAELERRVEAEFAAGVFQGGLGFNGESVWDVWGVPPSVADLVRDMDGISFPSRVAQNAHTDSHDRTAKRQMIVSEHLTGGKLD</sequence>
<dbReference type="InterPro" id="IPR058940">
    <property type="entry name" value="mS26_fungi"/>
</dbReference>
<evidence type="ECO:0000256" key="1">
    <source>
        <dbReference type="SAM" id="MobiDB-lite"/>
    </source>
</evidence>
<feature type="region of interest" description="Disordered" evidence="1">
    <location>
        <begin position="22"/>
        <end position="49"/>
    </location>
</feature>
<organism evidence="2 3">
    <name type="scientific">Phyllachora maydis</name>
    <dbReference type="NCBI Taxonomy" id="1825666"/>
    <lineage>
        <taxon>Eukaryota</taxon>
        <taxon>Fungi</taxon>
        <taxon>Dikarya</taxon>
        <taxon>Ascomycota</taxon>
        <taxon>Pezizomycotina</taxon>
        <taxon>Sordariomycetes</taxon>
        <taxon>Sordariomycetidae</taxon>
        <taxon>Phyllachorales</taxon>
        <taxon>Phyllachoraceae</taxon>
        <taxon>Phyllachora</taxon>
    </lineage>
</organism>
<feature type="region of interest" description="Disordered" evidence="1">
    <location>
        <begin position="171"/>
        <end position="192"/>
    </location>
</feature>
<feature type="compositionally biased region" description="Low complexity" evidence="1">
    <location>
        <begin position="22"/>
        <end position="34"/>
    </location>
</feature>
<dbReference type="CDD" id="cd23703">
    <property type="entry name" value="mS26_PET12"/>
    <property type="match status" value="1"/>
</dbReference>
<dbReference type="AlphaFoldDB" id="A0AAD9MGK7"/>
<feature type="region of interest" description="Disordered" evidence="1">
    <location>
        <begin position="127"/>
        <end position="150"/>
    </location>
</feature>
<dbReference type="Proteomes" id="UP001217918">
    <property type="component" value="Unassembled WGS sequence"/>
</dbReference>
<proteinExistence type="predicted"/>
<name>A0AAD9MGK7_9PEZI</name>
<comment type="caution">
    <text evidence="2">The sequence shown here is derived from an EMBL/GenBank/DDBJ whole genome shotgun (WGS) entry which is preliminary data.</text>
</comment>